<proteinExistence type="predicted"/>
<dbReference type="InterPro" id="IPR000182">
    <property type="entry name" value="GNAT_dom"/>
</dbReference>
<dbReference type="InterPro" id="IPR016181">
    <property type="entry name" value="Acyl_CoA_acyltransferase"/>
</dbReference>
<dbReference type="AlphaFoldDB" id="A0A6N9PZ62"/>
<feature type="domain" description="N-acetyltransferase" evidence="1">
    <location>
        <begin position="133"/>
        <end position="275"/>
    </location>
</feature>
<organism evidence="2 3">
    <name type="scientific">Chengkuizengella marina</name>
    <dbReference type="NCBI Taxonomy" id="2507566"/>
    <lineage>
        <taxon>Bacteria</taxon>
        <taxon>Bacillati</taxon>
        <taxon>Bacillota</taxon>
        <taxon>Bacilli</taxon>
        <taxon>Bacillales</taxon>
        <taxon>Paenibacillaceae</taxon>
        <taxon>Chengkuizengella</taxon>
    </lineage>
</organism>
<dbReference type="OrthoDB" id="2773476at2"/>
<evidence type="ECO:0000313" key="2">
    <source>
        <dbReference type="EMBL" id="NBI28092.1"/>
    </source>
</evidence>
<dbReference type="Gene3D" id="3.40.630.30">
    <property type="match status" value="1"/>
</dbReference>
<dbReference type="InterPro" id="IPR027365">
    <property type="entry name" value="GNAT_acetyltra_YdfB-like"/>
</dbReference>
<dbReference type="Pfam" id="PF12746">
    <property type="entry name" value="GNAT_acetyltran"/>
    <property type="match status" value="1"/>
</dbReference>
<accession>A0A6N9PZ62</accession>
<dbReference type="EMBL" id="SIJB01000009">
    <property type="protein sequence ID" value="NBI28092.1"/>
    <property type="molecule type" value="Genomic_DNA"/>
</dbReference>
<dbReference type="RefSeq" id="WP_160644718.1">
    <property type="nucleotide sequence ID" value="NZ_SIJB01000009.1"/>
</dbReference>
<keyword evidence="3" id="KW-1185">Reference proteome</keyword>
<comment type="caution">
    <text evidence="2">The sequence shown here is derived from an EMBL/GenBank/DDBJ whole genome shotgun (WGS) entry which is preliminary data.</text>
</comment>
<dbReference type="SUPFAM" id="SSF55729">
    <property type="entry name" value="Acyl-CoA N-acyltransferases (Nat)"/>
    <property type="match status" value="1"/>
</dbReference>
<protein>
    <submittedName>
        <fullName evidence="2">GNAT family N-acetyltransferase</fullName>
    </submittedName>
</protein>
<keyword evidence="2" id="KW-0808">Transferase</keyword>
<dbReference type="PANTHER" id="PTHR31143">
    <property type="match status" value="1"/>
</dbReference>
<dbReference type="GO" id="GO:0016747">
    <property type="term" value="F:acyltransferase activity, transferring groups other than amino-acyl groups"/>
    <property type="evidence" value="ECO:0007669"/>
    <property type="project" value="InterPro"/>
</dbReference>
<evidence type="ECO:0000313" key="3">
    <source>
        <dbReference type="Proteomes" id="UP000448943"/>
    </source>
</evidence>
<reference evidence="2 3" key="1">
    <citation type="submission" date="2019-01" db="EMBL/GenBank/DDBJ databases">
        <title>Chengkuizengella sp. nov., isolated from deep-sea sediment of East Pacific Ocean.</title>
        <authorList>
            <person name="Yang J."/>
            <person name="Lai Q."/>
            <person name="Shao Z."/>
        </authorList>
    </citation>
    <scope>NUCLEOTIDE SEQUENCE [LARGE SCALE GENOMIC DNA]</scope>
    <source>
        <strain evidence="2 3">YPA3-1-1</strain>
    </source>
</reference>
<sequence length="275" mass="31724">MIYELKPKDYVKMKPLLKGLPKNPVINGVIDRNNLGRIFVDHKYSPTTALIWAKMEIFNLIGDSENPIFNSQIEDFMIHSIKPEALAIGDDCLNLELYPFQTWNTNLKNIFKNQLMKGERVPFKFEKNRFSSMDVKAIPDGYRIFKIDPSVINLDKENVILNEIKKFWESIDTFYNTGFGYCVLKEDEVIGTCISAFVSNNEYEIGINTYKPEHRGKGLATAMASLFIEECLNKGGIPHWTTEHFRIDSIAIANKLGFKQLPNYPMYFLPFKDLV</sequence>
<name>A0A6N9PZ62_9BACL</name>
<dbReference type="CDD" id="cd04301">
    <property type="entry name" value="NAT_SF"/>
    <property type="match status" value="1"/>
</dbReference>
<dbReference type="PROSITE" id="PS51186">
    <property type="entry name" value="GNAT"/>
    <property type="match status" value="1"/>
</dbReference>
<evidence type="ECO:0000259" key="1">
    <source>
        <dbReference type="PROSITE" id="PS51186"/>
    </source>
</evidence>
<gene>
    <name evidence="2" type="ORF">ERL59_03845</name>
</gene>
<dbReference type="Proteomes" id="UP000448943">
    <property type="component" value="Unassembled WGS sequence"/>
</dbReference>
<dbReference type="PANTHER" id="PTHR31143:SF2">
    <property type="entry name" value="FR47-LIKE DOMAIN-CONTAINING PROTEIN-RELATED"/>
    <property type="match status" value="1"/>
</dbReference>